<dbReference type="STRING" id="349161.Dred_2847"/>
<dbReference type="SUPFAM" id="SSF110391">
    <property type="entry name" value="GlpP-like"/>
    <property type="match status" value="1"/>
</dbReference>
<keyword evidence="2" id="KW-1185">Reference proteome</keyword>
<dbReference type="GO" id="GO:0006071">
    <property type="term" value="P:glycerol metabolic process"/>
    <property type="evidence" value="ECO:0007669"/>
    <property type="project" value="InterPro"/>
</dbReference>
<organism evidence="1 2">
    <name type="scientific">Desulforamulus reducens (strain ATCC BAA-1160 / DSM 100696 / MI-1)</name>
    <name type="common">Desulfotomaculum reducens</name>
    <dbReference type="NCBI Taxonomy" id="349161"/>
    <lineage>
        <taxon>Bacteria</taxon>
        <taxon>Bacillati</taxon>
        <taxon>Bacillota</taxon>
        <taxon>Clostridia</taxon>
        <taxon>Eubacteriales</taxon>
        <taxon>Peptococcaceae</taxon>
        <taxon>Desulforamulus</taxon>
    </lineage>
</organism>
<dbReference type="AlphaFoldDB" id="A4J8E8"/>
<evidence type="ECO:0000313" key="2">
    <source>
        <dbReference type="Proteomes" id="UP000001556"/>
    </source>
</evidence>
<evidence type="ECO:0000313" key="1">
    <source>
        <dbReference type="EMBL" id="ABO51351.1"/>
    </source>
</evidence>
<dbReference type="Gene3D" id="3.20.20.70">
    <property type="entry name" value="Aldolase class I"/>
    <property type="match status" value="1"/>
</dbReference>
<dbReference type="EMBL" id="CP000612">
    <property type="protein sequence ID" value="ABO51351.1"/>
    <property type="molecule type" value="Genomic_DNA"/>
</dbReference>
<reference evidence="1 2" key="1">
    <citation type="submission" date="2007-03" db="EMBL/GenBank/DDBJ databases">
        <title>Complete sequence of Desulfotomaculum reducens MI-1.</title>
        <authorList>
            <consortium name="US DOE Joint Genome Institute"/>
            <person name="Copeland A."/>
            <person name="Lucas S."/>
            <person name="Lapidus A."/>
            <person name="Barry K."/>
            <person name="Detter J.C."/>
            <person name="Glavina del Rio T."/>
            <person name="Hammon N."/>
            <person name="Israni S."/>
            <person name="Dalin E."/>
            <person name="Tice H."/>
            <person name="Pitluck S."/>
            <person name="Sims D."/>
            <person name="Brettin T."/>
            <person name="Bruce D."/>
            <person name="Han C."/>
            <person name="Tapia R."/>
            <person name="Schmutz J."/>
            <person name="Larimer F."/>
            <person name="Land M."/>
            <person name="Hauser L."/>
            <person name="Kyrpides N."/>
            <person name="Kim E."/>
            <person name="Tebo B.M."/>
            <person name="Richardson P."/>
        </authorList>
    </citation>
    <scope>NUCLEOTIDE SEQUENCE [LARGE SCALE GENOMIC DNA]</scope>
    <source>
        <strain evidence="1 2">MI-1</strain>
    </source>
</reference>
<name>A4J8E8_DESRM</name>
<dbReference type="HOGENOM" id="CLU_111516_0_1_9"/>
<dbReference type="InterPro" id="IPR006699">
    <property type="entry name" value="GlpP"/>
</dbReference>
<dbReference type="OrthoDB" id="9799580at2"/>
<dbReference type="eggNOG" id="COG1954">
    <property type="taxonomic scope" value="Bacteria"/>
</dbReference>
<accession>A4J8E8</accession>
<sequence length="188" mass="20448">MGFQEKVLFYNRIGAAIRRLEDLEEAIKHPKVKTIFLLGGDINVLPAVSNKINKEGKNLLVHIDLIEGIGKDWAGVRLLKRMGAAGIVTTKSNLVKSAHEEGISVIQRIFLVDSTSLKTGIRIAKNVQPSAVEILPATVPAYVVNEIKQALGIPILGGGLLKTAEDVKEAFAMGIDFISTSRRALWNL</sequence>
<dbReference type="Proteomes" id="UP000001556">
    <property type="component" value="Chromosome"/>
</dbReference>
<dbReference type="Pfam" id="PF04309">
    <property type="entry name" value="G3P_antiterm"/>
    <property type="match status" value="1"/>
</dbReference>
<dbReference type="KEGG" id="drm:Dred_2847"/>
<dbReference type="GO" id="GO:0006355">
    <property type="term" value="P:regulation of DNA-templated transcription"/>
    <property type="evidence" value="ECO:0007669"/>
    <property type="project" value="InterPro"/>
</dbReference>
<dbReference type="RefSeq" id="WP_011879144.1">
    <property type="nucleotide sequence ID" value="NC_009253.1"/>
</dbReference>
<protein>
    <submittedName>
        <fullName evidence="1">Glycerol-3-phosphate responsive antiterminator</fullName>
    </submittedName>
</protein>
<gene>
    <name evidence="1" type="ordered locus">Dred_2847</name>
</gene>
<dbReference type="PANTHER" id="PTHR35787:SF1">
    <property type="entry name" value="GLYCEROL UPTAKE OPERON ANTITERMINATOR REGULATORY PROTEIN"/>
    <property type="match status" value="1"/>
</dbReference>
<proteinExistence type="predicted"/>
<dbReference type="InterPro" id="IPR013785">
    <property type="entry name" value="Aldolase_TIM"/>
</dbReference>
<dbReference type="PIRSF" id="PIRSF016897">
    <property type="entry name" value="GlpP"/>
    <property type="match status" value="1"/>
</dbReference>
<dbReference type="PANTHER" id="PTHR35787">
    <property type="entry name" value="GLYCEROL UPTAKE OPERON ANTITERMINATOR REGULATORY PROTEIN"/>
    <property type="match status" value="1"/>
</dbReference>